<comment type="caution">
    <text evidence="2">The sequence shown here is derived from an EMBL/GenBank/DDBJ whole genome shotgun (WGS) entry which is preliminary data.</text>
</comment>
<dbReference type="InterPro" id="IPR025484">
    <property type="entry name" value="DUF4376"/>
</dbReference>
<accession>A0A5X3P443</accession>
<protein>
    <submittedName>
        <fullName evidence="2">DUF4376 domain-containing protein</fullName>
    </submittedName>
</protein>
<feature type="domain" description="DUF4376" evidence="1">
    <location>
        <begin position="83"/>
        <end position="190"/>
    </location>
</feature>
<reference evidence="2" key="1">
    <citation type="submission" date="2018-10" db="EMBL/GenBank/DDBJ databases">
        <authorList>
            <consortium name="GenomeTrakr network: Whole genome sequencing for foodborne pathogen traceback"/>
        </authorList>
    </citation>
    <scope>NUCLEOTIDE SEQUENCE</scope>
    <source>
        <strain evidence="2">FDA00013435</strain>
    </source>
</reference>
<evidence type="ECO:0000313" key="2">
    <source>
        <dbReference type="EMBL" id="EBZ6052033.1"/>
    </source>
</evidence>
<dbReference type="AlphaFoldDB" id="A0A5X3P443"/>
<proteinExistence type="predicted"/>
<organism evidence="2">
    <name type="scientific">Salmonella enterica subsp. enterica serovar Weslaco</name>
    <dbReference type="NCBI Taxonomy" id="1243597"/>
    <lineage>
        <taxon>Bacteria</taxon>
        <taxon>Pseudomonadati</taxon>
        <taxon>Pseudomonadota</taxon>
        <taxon>Gammaproteobacteria</taxon>
        <taxon>Enterobacterales</taxon>
        <taxon>Enterobacteriaceae</taxon>
        <taxon>Salmonella</taxon>
    </lineage>
</organism>
<gene>
    <name evidence="2" type="ORF">D2118_11125</name>
</gene>
<name>A0A5X3P443_SALET</name>
<evidence type="ECO:0000259" key="1">
    <source>
        <dbReference type="Pfam" id="PF14301"/>
    </source>
</evidence>
<dbReference type="Pfam" id="PF14301">
    <property type="entry name" value="DUF4376"/>
    <property type="match status" value="1"/>
</dbReference>
<sequence>MDKDEKKVLITDVMNARYNEYGTITADIRFDNSTDSDGDPLYQPYTASAGDATDYGRQLYADLVAGKYGPVTPFTATPEMIRAAKDRKRAEINAWRDEQENGSYLFQYNGHRWDYGKATQDRMSISLAMAKKGLLPEGFAWTDGDNNIVPVTNDSLIALAGAIEQAMFEKGVQINQRQLQMKSEVEALTALPAIRAYRPGWPDGTDITTTGA</sequence>
<dbReference type="EMBL" id="AAHRRA010000009">
    <property type="protein sequence ID" value="EBZ6052033.1"/>
    <property type="molecule type" value="Genomic_DNA"/>
</dbReference>